<organism evidence="1 2">
    <name type="scientific">Lentzea albidocapillata</name>
    <dbReference type="NCBI Taxonomy" id="40571"/>
    <lineage>
        <taxon>Bacteria</taxon>
        <taxon>Bacillati</taxon>
        <taxon>Actinomycetota</taxon>
        <taxon>Actinomycetes</taxon>
        <taxon>Pseudonocardiales</taxon>
        <taxon>Pseudonocardiaceae</taxon>
        <taxon>Lentzea</taxon>
    </lineage>
</organism>
<gene>
    <name evidence="1" type="ORF">SAMN05660733_05948</name>
</gene>
<keyword evidence="2" id="KW-1185">Reference proteome</keyword>
<protein>
    <submittedName>
        <fullName evidence="1">Uncharacterized protein</fullName>
    </submittedName>
</protein>
<accession>A0A1W2FFP5</accession>
<sequence length="39" mass="4476">MQSGSEPDGEQERINGYLIENGIIDPPVRSREFRGRDTR</sequence>
<dbReference type="AlphaFoldDB" id="A0A1W2FFP5"/>
<dbReference type="EMBL" id="FWYC01000014">
    <property type="protein sequence ID" value="SMD20614.1"/>
    <property type="molecule type" value="Genomic_DNA"/>
</dbReference>
<evidence type="ECO:0000313" key="2">
    <source>
        <dbReference type="Proteomes" id="UP000192840"/>
    </source>
</evidence>
<proteinExistence type="predicted"/>
<reference evidence="2" key="1">
    <citation type="submission" date="2017-04" db="EMBL/GenBank/DDBJ databases">
        <authorList>
            <person name="Varghese N."/>
            <person name="Submissions S."/>
        </authorList>
    </citation>
    <scope>NUCLEOTIDE SEQUENCE [LARGE SCALE GENOMIC DNA]</scope>
    <source>
        <strain evidence="2">DSM 44073</strain>
    </source>
</reference>
<dbReference type="Proteomes" id="UP000192840">
    <property type="component" value="Unassembled WGS sequence"/>
</dbReference>
<name>A0A1W2FFP5_9PSEU</name>
<dbReference type="STRING" id="40571.SAMN05660733_05948"/>
<evidence type="ECO:0000313" key="1">
    <source>
        <dbReference type="EMBL" id="SMD20614.1"/>
    </source>
</evidence>